<name>A0A7K1SEB6_9BACT</name>
<keyword evidence="11" id="KW-1185">Reference proteome</keyword>
<evidence type="ECO:0000259" key="8">
    <source>
        <dbReference type="PROSITE" id="PS50110"/>
    </source>
</evidence>
<keyword evidence="4" id="KW-0238">DNA-binding</keyword>
<evidence type="ECO:0000256" key="5">
    <source>
        <dbReference type="ARBA" id="ARBA00023163"/>
    </source>
</evidence>
<dbReference type="RefSeq" id="WP_157586884.1">
    <property type="nucleotide sequence ID" value="NZ_WPIN01000007.1"/>
</dbReference>
<evidence type="ECO:0000256" key="4">
    <source>
        <dbReference type="ARBA" id="ARBA00023125"/>
    </source>
</evidence>
<dbReference type="SMART" id="SM00448">
    <property type="entry name" value="REC"/>
    <property type="match status" value="1"/>
</dbReference>
<dbReference type="GO" id="GO:0000156">
    <property type="term" value="F:phosphorelay response regulator activity"/>
    <property type="evidence" value="ECO:0007669"/>
    <property type="project" value="TreeGrafter"/>
</dbReference>
<dbReference type="GO" id="GO:0006355">
    <property type="term" value="P:regulation of DNA-templated transcription"/>
    <property type="evidence" value="ECO:0007669"/>
    <property type="project" value="InterPro"/>
</dbReference>
<dbReference type="Gene3D" id="3.40.50.2300">
    <property type="match status" value="1"/>
</dbReference>
<dbReference type="InterPro" id="IPR001789">
    <property type="entry name" value="Sig_transdc_resp-reg_receiver"/>
</dbReference>
<feature type="domain" description="Response regulatory" evidence="8">
    <location>
        <begin position="3"/>
        <end position="119"/>
    </location>
</feature>
<dbReference type="Gene3D" id="1.10.10.10">
    <property type="entry name" value="Winged helix-like DNA-binding domain superfamily/Winged helix DNA-binding domain"/>
    <property type="match status" value="1"/>
</dbReference>
<gene>
    <name evidence="10" type="ORF">GO755_18980</name>
</gene>
<dbReference type="PROSITE" id="PS50042">
    <property type="entry name" value="CNMP_BINDING_3"/>
    <property type="match status" value="1"/>
</dbReference>
<dbReference type="InterPro" id="IPR036388">
    <property type="entry name" value="WH-like_DNA-bd_sf"/>
</dbReference>
<keyword evidence="3" id="KW-0805">Transcription regulation</keyword>
<dbReference type="InterPro" id="IPR011006">
    <property type="entry name" value="CheY-like_superfamily"/>
</dbReference>
<evidence type="ECO:0000259" key="9">
    <source>
        <dbReference type="PROSITE" id="PS51063"/>
    </source>
</evidence>
<sequence length="359" mass="39643">MKTILVIEDKTEVRENLAEILELAQYRVIQAADGRKGVELARSDRPDLILCDIMMPELDGYGVLHILGKDPDTAGIPFIFLTARIDPAQIRSGMNLGADDYLTKPIDDVDLLHAVELRLKKSQQSRSQSTIDGLAGLLEALQQPAGTSYPCVRFAKKQLLYAEGNGPMALYFIQYGQLKRVKTDPQGNTLITALSKGGDFVGLAALLLNMPYTESAELLTDAQVCTLPKAEFLRLLTSHPDIAAYFMRLLAIELTQRDERLLLLAYQPVRKRVAEALLLVQRTFYSPADAVGTDQLPPSQLSLTNPAMSLSRENWSQLVGASPETVIRVLGDLRTEGMLELSGSQITLLDSDRLARLKH</sequence>
<dbReference type="EMBL" id="WPIN01000007">
    <property type="protein sequence ID" value="MVM32142.1"/>
    <property type="molecule type" value="Genomic_DNA"/>
</dbReference>
<evidence type="ECO:0000256" key="6">
    <source>
        <dbReference type="PROSITE-ProRule" id="PRU00169"/>
    </source>
</evidence>
<evidence type="ECO:0000256" key="1">
    <source>
        <dbReference type="ARBA" id="ARBA00022553"/>
    </source>
</evidence>
<dbReference type="InterPro" id="IPR039420">
    <property type="entry name" value="WalR-like"/>
</dbReference>
<dbReference type="GO" id="GO:0000976">
    <property type="term" value="F:transcription cis-regulatory region binding"/>
    <property type="evidence" value="ECO:0007669"/>
    <property type="project" value="TreeGrafter"/>
</dbReference>
<keyword evidence="2" id="KW-0902">Two-component regulatory system</keyword>
<reference evidence="10 11" key="1">
    <citation type="submission" date="2019-12" db="EMBL/GenBank/DDBJ databases">
        <title>Spirosoma sp. HMF4905 genome sequencing and assembly.</title>
        <authorList>
            <person name="Kang H."/>
            <person name="Cha I."/>
            <person name="Kim H."/>
            <person name="Joh K."/>
        </authorList>
    </citation>
    <scope>NUCLEOTIDE SEQUENCE [LARGE SCALE GENOMIC DNA]</scope>
    <source>
        <strain evidence="10 11">HMF4905</strain>
    </source>
</reference>
<comment type="caution">
    <text evidence="10">The sequence shown here is derived from an EMBL/GenBank/DDBJ whole genome shotgun (WGS) entry which is preliminary data.</text>
</comment>
<dbReference type="SUPFAM" id="SSF51206">
    <property type="entry name" value="cAMP-binding domain-like"/>
    <property type="match status" value="1"/>
</dbReference>
<dbReference type="Pfam" id="PF00027">
    <property type="entry name" value="cNMP_binding"/>
    <property type="match status" value="1"/>
</dbReference>
<dbReference type="Gene3D" id="2.60.120.10">
    <property type="entry name" value="Jelly Rolls"/>
    <property type="match status" value="1"/>
</dbReference>
<dbReference type="SUPFAM" id="SSF46785">
    <property type="entry name" value="Winged helix' DNA-binding domain"/>
    <property type="match status" value="1"/>
</dbReference>
<evidence type="ECO:0000256" key="2">
    <source>
        <dbReference type="ARBA" id="ARBA00023012"/>
    </source>
</evidence>
<protein>
    <submittedName>
        <fullName evidence="10">Response regulator</fullName>
    </submittedName>
</protein>
<dbReference type="Pfam" id="PF13545">
    <property type="entry name" value="HTH_Crp_2"/>
    <property type="match status" value="1"/>
</dbReference>
<dbReference type="AlphaFoldDB" id="A0A7K1SEB6"/>
<dbReference type="SUPFAM" id="SSF52172">
    <property type="entry name" value="CheY-like"/>
    <property type="match status" value="1"/>
</dbReference>
<keyword evidence="1 6" id="KW-0597">Phosphoprotein</keyword>
<dbReference type="PANTHER" id="PTHR48111">
    <property type="entry name" value="REGULATOR OF RPOS"/>
    <property type="match status" value="1"/>
</dbReference>
<dbReference type="Pfam" id="PF00072">
    <property type="entry name" value="Response_reg"/>
    <property type="match status" value="1"/>
</dbReference>
<evidence type="ECO:0000256" key="3">
    <source>
        <dbReference type="ARBA" id="ARBA00023015"/>
    </source>
</evidence>
<dbReference type="InterPro" id="IPR036390">
    <property type="entry name" value="WH_DNA-bd_sf"/>
</dbReference>
<keyword evidence="5" id="KW-0804">Transcription</keyword>
<dbReference type="PROSITE" id="PS50110">
    <property type="entry name" value="RESPONSE_REGULATORY"/>
    <property type="match status" value="1"/>
</dbReference>
<dbReference type="GO" id="GO:0005829">
    <property type="term" value="C:cytosol"/>
    <property type="evidence" value="ECO:0007669"/>
    <property type="project" value="TreeGrafter"/>
</dbReference>
<evidence type="ECO:0000259" key="7">
    <source>
        <dbReference type="PROSITE" id="PS50042"/>
    </source>
</evidence>
<dbReference type="GO" id="GO:0032993">
    <property type="term" value="C:protein-DNA complex"/>
    <property type="evidence" value="ECO:0007669"/>
    <property type="project" value="TreeGrafter"/>
</dbReference>
<dbReference type="CDD" id="cd00038">
    <property type="entry name" value="CAP_ED"/>
    <property type="match status" value="1"/>
</dbReference>
<evidence type="ECO:0000313" key="10">
    <source>
        <dbReference type="EMBL" id="MVM32142.1"/>
    </source>
</evidence>
<proteinExistence type="predicted"/>
<feature type="domain" description="Cyclic nucleotide-binding" evidence="7">
    <location>
        <begin position="154"/>
        <end position="242"/>
    </location>
</feature>
<organism evidence="10 11">
    <name type="scientific">Spirosoma arboris</name>
    <dbReference type="NCBI Taxonomy" id="2682092"/>
    <lineage>
        <taxon>Bacteria</taxon>
        <taxon>Pseudomonadati</taxon>
        <taxon>Bacteroidota</taxon>
        <taxon>Cytophagia</taxon>
        <taxon>Cytophagales</taxon>
        <taxon>Cytophagaceae</taxon>
        <taxon>Spirosoma</taxon>
    </lineage>
</organism>
<evidence type="ECO:0000313" key="11">
    <source>
        <dbReference type="Proteomes" id="UP000436006"/>
    </source>
</evidence>
<dbReference type="InterPro" id="IPR014710">
    <property type="entry name" value="RmlC-like_jellyroll"/>
</dbReference>
<accession>A0A7K1SEB6</accession>
<dbReference type="InterPro" id="IPR018490">
    <property type="entry name" value="cNMP-bd_dom_sf"/>
</dbReference>
<dbReference type="InterPro" id="IPR000595">
    <property type="entry name" value="cNMP-bd_dom"/>
</dbReference>
<dbReference type="SMART" id="SM00419">
    <property type="entry name" value="HTH_CRP"/>
    <property type="match status" value="1"/>
</dbReference>
<dbReference type="CDD" id="cd17574">
    <property type="entry name" value="REC_OmpR"/>
    <property type="match status" value="1"/>
</dbReference>
<dbReference type="Proteomes" id="UP000436006">
    <property type="component" value="Unassembled WGS sequence"/>
</dbReference>
<feature type="domain" description="HTH crp-type" evidence="9">
    <location>
        <begin position="267"/>
        <end position="352"/>
    </location>
</feature>
<dbReference type="PROSITE" id="PS51063">
    <property type="entry name" value="HTH_CRP_2"/>
    <property type="match status" value="1"/>
</dbReference>
<feature type="modified residue" description="4-aspartylphosphate" evidence="6">
    <location>
        <position position="52"/>
    </location>
</feature>
<dbReference type="PANTHER" id="PTHR48111:SF4">
    <property type="entry name" value="DNA-BINDING DUAL TRANSCRIPTIONAL REGULATOR OMPR"/>
    <property type="match status" value="1"/>
</dbReference>
<dbReference type="InterPro" id="IPR012318">
    <property type="entry name" value="HTH_CRP"/>
</dbReference>
<dbReference type="SMART" id="SM00100">
    <property type="entry name" value="cNMP"/>
    <property type="match status" value="1"/>
</dbReference>